<dbReference type="InterPro" id="IPR018359">
    <property type="entry name" value="Bromodomain_CS"/>
</dbReference>
<dbReference type="GO" id="GO:0000785">
    <property type="term" value="C:chromatin"/>
    <property type="evidence" value="ECO:0007669"/>
    <property type="project" value="TreeGrafter"/>
</dbReference>
<evidence type="ECO:0000313" key="5">
    <source>
        <dbReference type="RefSeq" id="XP_033239261.1"/>
    </source>
</evidence>
<dbReference type="PANTHER" id="PTHR22880">
    <property type="entry name" value="FALZ-RELATED BROMODOMAIN-CONTAINING PROTEINS"/>
    <property type="match status" value="1"/>
</dbReference>
<dbReference type="FunCoup" id="A0A6I8W7C6">
    <property type="interactions" value="2"/>
</dbReference>
<dbReference type="PANTHER" id="PTHR22880:SF225">
    <property type="entry name" value="BROMODOMAIN-CONTAINING PROTEIN BET-1-RELATED"/>
    <property type="match status" value="1"/>
</dbReference>
<dbReference type="PRINTS" id="PR00503">
    <property type="entry name" value="BROMODOMAIN"/>
</dbReference>
<dbReference type="Pfam" id="PF00439">
    <property type="entry name" value="Bromodomain"/>
    <property type="match status" value="1"/>
</dbReference>
<dbReference type="GO" id="GO:0006355">
    <property type="term" value="P:regulation of DNA-templated transcription"/>
    <property type="evidence" value="ECO:0007669"/>
    <property type="project" value="TreeGrafter"/>
</dbReference>
<feature type="domain" description="Bromo" evidence="3">
    <location>
        <begin position="69"/>
        <end position="141"/>
    </location>
</feature>
<dbReference type="Proteomes" id="UP000001819">
    <property type="component" value="Chromosome X"/>
</dbReference>
<dbReference type="GO" id="GO:0006338">
    <property type="term" value="P:chromatin remodeling"/>
    <property type="evidence" value="ECO:0007669"/>
    <property type="project" value="TreeGrafter"/>
</dbReference>
<dbReference type="InterPro" id="IPR050935">
    <property type="entry name" value="Bromo_chromatin_reader"/>
</dbReference>
<keyword evidence="4" id="KW-1185">Reference proteome</keyword>
<proteinExistence type="predicted"/>
<dbReference type="PROSITE" id="PS50014">
    <property type="entry name" value="BROMODOMAIN_2"/>
    <property type="match status" value="1"/>
</dbReference>
<evidence type="ECO:0000256" key="1">
    <source>
        <dbReference type="ARBA" id="ARBA00023117"/>
    </source>
</evidence>
<dbReference type="InParanoid" id="A0A6I8W7C6"/>
<dbReference type="InterPro" id="IPR036427">
    <property type="entry name" value="Bromodomain-like_sf"/>
</dbReference>
<dbReference type="InterPro" id="IPR001487">
    <property type="entry name" value="Bromodomain"/>
</dbReference>
<organism evidence="4 5">
    <name type="scientific">Drosophila pseudoobscura pseudoobscura</name>
    <name type="common">Fruit fly</name>
    <dbReference type="NCBI Taxonomy" id="46245"/>
    <lineage>
        <taxon>Eukaryota</taxon>
        <taxon>Metazoa</taxon>
        <taxon>Ecdysozoa</taxon>
        <taxon>Arthropoda</taxon>
        <taxon>Hexapoda</taxon>
        <taxon>Insecta</taxon>
        <taxon>Pterygota</taxon>
        <taxon>Neoptera</taxon>
        <taxon>Endopterygota</taxon>
        <taxon>Diptera</taxon>
        <taxon>Brachycera</taxon>
        <taxon>Muscomorpha</taxon>
        <taxon>Ephydroidea</taxon>
        <taxon>Drosophilidae</taxon>
        <taxon>Drosophila</taxon>
        <taxon>Sophophora</taxon>
    </lineage>
</organism>
<evidence type="ECO:0000259" key="3">
    <source>
        <dbReference type="PROSITE" id="PS50014"/>
    </source>
</evidence>
<dbReference type="AlphaFoldDB" id="A0A6I8W7C6"/>
<evidence type="ECO:0000313" key="4">
    <source>
        <dbReference type="Proteomes" id="UP000001819"/>
    </source>
</evidence>
<accession>A0A6I8W7C6</accession>
<dbReference type="Gene3D" id="1.20.920.10">
    <property type="entry name" value="Bromodomain-like"/>
    <property type="match status" value="1"/>
</dbReference>
<gene>
    <name evidence="5" type="primary">LOC6901771</name>
</gene>
<dbReference type="RefSeq" id="XP_033239261.1">
    <property type="nucleotide sequence ID" value="XM_033383370.1"/>
</dbReference>
<protein>
    <submittedName>
        <fullName evidence="5">Transcription factor GTE3, chloroplastic-like isoform X1</fullName>
    </submittedName>
</protein>
<name>A0A6I8W7C6_DROPS</name>
<dbReference type="GO" id="GO:0005634">
    <property type="term" value="C:nucleus"/>
    <property type="evidence" value="ECO:0007669"/>
    <property type="project" value="TreeGrafter"/>
</dbReference>
<evidence type="ECO:0000256" key="2">
    <source>
        <dbReference type="PROSITE-ProRule" id="PRU00035"/>
    </source>
</evidence>
<dbReference type="PROSITE" id="PS00633">
    <property type="entry name" value="BROMODOMAIN_1"/>
    <property type="match status" value="1"/>
</dbReference>
<reference evidence="5" key="1">
    <citation type="submission" date="2025-08" db="UniProtKB">
        <authorList>
            <consortium name="RefSeq"/>
        </authorList>
    </citation>
    <scope>IDENTIFICATION</scope>
    <source>
        <strain evidence="5">MV-25-SWS-2005</strain>
        <tissue evidence="5">Whole body</tissue>
    </source>
</reference>
<keyword evidence="1 2" id="KW-0103">Bromodomain</keyword>
<sequence>MNEAQSSSLKGFLARLESLGCDVPIPPRHEPKIAPVNGIVQPDVMPPPNRIGRTTNLTKKFRTVLDLMIRSKSSYQFRHPVNAVKLHVFNYHNLITRPMDLYTIKKRLENCYYFRAAEVLEDILLIFSNCRSFNSPQSPVFHDALALCDLLCARMAKLQGEIQHEVVEAPKIRFRASQSSKFVPLPVIKAPALLELPALSRGRGCPEFAAFAPRVRRFLFNEHKDFPRSYNNAGNIIYDATLVDYEIERSYGLRLLKFLRHKRRQRVCWAFNDSRVWVKYAENPQYDHSDDPLDWDILQMLLVGNQFVSFGWLQAMIRKMLENAMSCFTANPSVRMSAIRTQALVNKLRPKYLNRIARAKARALNVVRWKVEVLSRLS</sequence>
<dbReference type="SUPFAM" id="SSF47370">
    <property type="entry name" value="Bromodomain"/>
    <property type="match status" value="2"/>
</dbReference>
<dbReference type="SMART" id="SM00297">
    <property type="entry name" value="BROMO"/>
    <property type="match status" value="1"/>
</dbReference>